<accession>A0A0A8YA13</accession>
<dbReference type="EMBL" id="GBRH01277698">
    <property type="protein sequence ID" value="JAD20197.1"/>
    <property type="molecule type" value="Transcribed_RNA"/>
</dbReference>
<dbReference type="AlphaFoldDB" id="A0A0A8YA13"/>
<protein>
    <submittedName>
        <fullName evidence="1">Uncharacterized protein</fullName>
    </submittedName>
</protein>
<organism evidence="1">
    <name type="scientific">Arundo donax</name>
    <name type="common">Giant reed</name>
    <name type="synonym">Donax arundinaceus</name>
    <dbReference type="NCBI Taxonomy" id="35708"/>
    <lineage>
        <taxon>Eukaryota</taxon>
        <taxon>Viridiplantae</taxon>
        <taxon>Streptophyta</taxon>
        <taxon>Embryophyta</taxon>
        <taxon>Tracheophyta</taxon>
        <taxon>Spermatophyta</taxon>
        <taxon>Magnoliopsida</taxon>
        <taxon>Liliopsida</taxon>
        <taxon>Poales</taxon>
        <taxon>Poaceae</taxon>
        <taxon>PACMAD clade</taxon>
        <taxon>Arundinoideae</taxon>
        <taxon>Arundineae</taxon>
        <taxon>Arundo</taxon>
    </lineage>
</organism>
<sequence>MLVQKRIHSKRIKNLITLVTKLHKIHFMPIHQI</sequence>
<reference evidence="1" key="1">
    <citation type="submission" date="2014-09" db="EMBL/GenBank/DDBJ databases">
        <authorList>
            <person name="Magalhaes I.L.F."/>
            <person name="Oliveira U."/>
            <person name="Santos F.R."/>
            <person name="Vidigal T.H.D.A."/>
            <person name="Brescovit A.D."/>
            <person name="Santos A.J."/>
        </authorList>
    </citation>
    <scope>NUCLEOTIDE SEQUENCE</scope>
    <source>
        <tissue evidence="1">Shoot tissue taken approximately 20 cm above the soil surface</tissue>
    </source>
</reference>
<evidence type="ECO:0000313" key="1">
    <source>
        <dbReference type="EMBL" id="JAD20197.1"/>
    </source>
</evidence>
<proteinExistence type="predicted"/>
<reference evidence="1" key="2">
    <citation type="journal article" date="2015" name="Data Brief">
        <title>Shoot transcriptome of the giant reed, Arundo donax.</title>
        <authorList>
            <person name="Barrero R.A."/>
            <person name="Guerrero F.D."/>
            <person name="Moolhuijzen P."/>
            <person name="Goolsby J.A."/>
            <person name="Tidwell J."/>
            <person name="Bellgard S.E."/>
            <person name="Bellgard M.I."/>
        </authorList>
    </citation>
    <scope>NUCLEOTIDE SEQUENCE</scope>
    <source>
        <tissue evidence="1">Shoot tissue taken approximately 20 cm above the soil surface</tissue>
    </source>
</reference>
<name>A0A0A8YA13_ARUDO</name>